<evidence type="ECO:0000256" key="2">
    <source>
        <dbReference type="ARBA" id="ARBA00022840"/>
    </source>
</evidence>
<dbReference type="InterPro" id="IPR027417">
    <property type="entry name" value="P-loop_NTPase"/>
</dbReference>
<keyword evidence="5" id="KW-1185">Reference proteome</keyword>
<dbReference type="Gene3D" id="3.40.50.300">
    <property type="entry name" value="P-loop containing nucleotide triphosphate hydrolases"/>
    <property type="match status" value="1"/>
</dbReference>
<dbReference type="Pfam" id="PF05729">
    <property type="entry name" value="NACHT"/>
    <property type="match status" value="1"/>
</dbReference>
<dbReference type="PROSITE" id="PS50837">
    <property type="entry name" value="NACHT"/>
    <property type="match status" value="1"/>
</dbReference>
<evidence type="ECO:0000313" key="4">
    <source>
        <dbReference type="EMBL" id="GGO82951.1"/>
    </source>
</evidence>
<feature type="domain" description="NACHT" evidence="3">
    <location>
        <begin position="294"/>
        <end position="424"/>
    </location>
</feature>
<proteinExistence type="predicted"/>
<dbReference type="InterPro" id="IPR032675">
    <property type="entry name" value="LRR_dom_sf"/>
</dbReference>
<dbReference type="SUPFAM" id="SSF52058">
    <property type="entry name" value="L domain-like"/>
    <property type="match status" value="1"/>
</dbReference>
<dbReference type="RefSeq" id="WP_189130335.1">
    <property type="nucleotide sequence ID" value="NZ_BMMS01000003.1"/>
</dbReference>
<dbReference type="PANTHER" id="PTHR46844:SF1">
    <property type="entry name" value="SLR5058 PROTEIN"/>
    <property type="match status" value="1"/>
</dbReference>
<protein>
    <submittedName>
        <fullName evidence="4">ATP-binding protein</fullName>
    </submittedName>
</protein>
<evidence type="ECO:0000259" key="3">
    <source>
        <dbReference type="PROSITE" id="PS50837"/>
    </source>
</evidence>
<name>A0A917ZHV7_9ACTN</name>
<reference evidence="4" key="1">
    <citation type="journal article" date="2014" name="Int. J. Syst. Evol. Microbiol.">
        <title>Complete genome sequence of Corynebacterium casei LMG S-19264T (=DSM 44701T), isolated from a smear-ripened cheese.</title>
        <authorList>
            <consortium name="US DOE Joint Genome Institute (JGI-PGF)"/>
            <person name="Walter F."/>
            <person name="Albersmeier A."/>
            <person name="Kalinowski J."/>
            <person name="Ruckert C."/>
        </authorList>
    </citation>
    <scope>NUCLEOTIDE SEQUENCE</scope>
    <source>
        <strain evidence="4">CGMCC 4.7201</strain>
    </source>
</reference>
<dbReference type="InterPro" id="IPR054547">
    <property type="entry name" value="NNH1"/>
</dbReference>
<dbReference type="GO" id="GO:0005524">
    <property type="term" value="F:ATP binding"/>
    <property type="evidence" value="ECO:0007669"/>
    <property type="project" value="UniProtKB-KW"/>
</dbReference>
<keyword evidence="1" id="KW-0547">Nucleotide-binding</keyword>
<sequence>MSAERFDRLAEVVVVSAITIAEPQCREHVRTPADTAAVLLGEQGDRRLRRELTLGVETACLQLARCLEAFDAVGPRRMAEGGKDAAVDAVHAGVAELALTPAELVDLRMRGENVATRLRPRTVQRWRDAELDAQAQEYGQLFLHQAAEYTVSMATRLASALQNRAQRQPRAVADAVLECLRDSIDTFMVPRQRAEVSAEVSLFEARYLTDILQTHGYMELFGIDVPESFRRQPVDIGYISLLSSVPDRRTSGRDALMRVDAAVAEASKPMRDTRNRIPGLRPVSGDEDEGPEQVRILITGAPGSGKTTVTQWLAVRAARRDFPQTLEAFQGLVPFVVQLRHLFVGSRQAQPSVTDLARIGSHRVGNVPDDWIEAQLRGGNALLVFDGLDELVPLPHRRDAQTWIASLMARYPEAKFIVTSRPEALDTRWFSERSFRRLTLQPMRDADVRRCVRHWFSYLLKTSPSNAKRVYKGRRERLLGHIAERRSVSDLAETPLLCAMLCAFYASNLSDDVPKSRANLYGKVVKALLDARDRQRGVPGAGHRIEQTDKEYIVQAIARHMADNAVSSLRIQPLAVLDERYATTWSELQSFEANRGATVREILTHLMDTFASPRLGLDDALEYVVERSAVLQRVGPNEVQFAHRTFQEYLAACDYVDRGEAPRLVEYIRYDDAQWQRILVFAAAKSSRRDASVLVRDLVAEATAASSGRRRDLLLLIAECVSATSVEPGVARSVRTLLTEILPPRSREEARMLAGVGDHILNWLAGHTGDPATIEACVFAAGCIGGPEAMALIADYAAELGRAGRLPAWARELFCEMWDRFDAVEYAQRVLGEIDFGAETLRVDTAHKVPAVGALKHVRRLSVGIEKGTCEADPRTWAGLSAVEVLDCTGFRYLERLDGLEHLTTLRQLGLRVGPLVRDYGPLGRLSGLERLHLVNCRHLEDLGFLAGLPNLSVLCLEGCSRVTDWSPLRGLTGLRTLRISGGTMKDLDFCRPLTELRSLRAEPDDGLGDTSGVEDCRDLWRLHLRLGKAPRPPVVLPDPEAGWLRDVCLSGSVGAADLEAVARHERLLRLRVENPVDLDSLGPLTPLKRLETLEVVDARQLRDCAGLENWPELKSLDLSGSSIDNMDPAAGLTRLEKVGLARCPFLTDLTALLSLPVLRHVDLEENVGWLPLDVIEALRDVKRVRVEFDSYLNVGHAGA</sequence>
<dbReference type="AlphaFoldDB" id="A0A917ZHV7"/>
<organism evidence="4 5">
    <name type="scientific">Wenjunlia tyrosinilytica</name>
    <dbReference type="NCBI Taxonomy" id="1544741"/>
    <lineage>
        <taxon>Bacteria</taxon>
        <taxon>Bacillati</taxon>
        <taxon>Actinomycetota</taxon>
        <taxon>Actinomycetes</taxon>
        <taxon>Kitasatosporales</taxon>
        <taxon>Streptomycetaceae</taxon>
        <taxon>Wenjunlia</taxon>
    </lineage>
</organism>
<dbReference type="SUPFAM" id="SSF52540">
    <property type="entry name" value="P-loop containing nucleoside triphosphate hydrolases"/>
    <property type="match status" value="1"/>
</dbReference>
<comment type="caution">
    <text evidence="4">The sequence shown here is derived from an EMBL/GenBank/DDBJ whole genome shotgun (WGS) entry which is preliminary data.</text>
</comment>
<evidence type="ECO:0000313" key="5">
    <source>
        <dbReference type="Proteomes" id="UP000641932"/>
    </source>
</evidence>
<dbReference type="Proteomes" id="UP000641932">
    <property type="component" value="Unassembled WGS sequence"/>
</dbReference>
<keyword evidence="2 4" id="KW-0067">ATP-binding</keyword>
<reference evidence="4" key="2">
    <citation type="submission" date="2020-09" db="EMBL/GenBank/DDBJ databases">
        <authorList>
            <person name="Sun Q."/>
            <person name="Zhou Y."/>
        </authorList>
    </citation>
    <scope>NUCLEOTIDE SEQUENCE</scope>
    <source>
        <strain evidence="4">CGMCC 4.7201</strain>
    </source>
</reference>
<accession>A0A917ZHV7</accession>
<evidence type="ECO:0000256" key="1">
    <source>
        <dbReference type="ARBA" id="ARBA00022741"/>
    </source>
</evidence>
<gene>
    <name evidence="4" type="ORF">GCM10012280_10810</name>
</gene>
<dbReference type="EMBL" id="BMMS01000003">
    <property type="protein sequence ID" value="GGO82951.1"/>
    <property type="molecule type" value="Genomic_DNA"/>
</dbReference>
<dbReference type="Pfam" id="PF22733">
    <property type="entry name" value="NNH1"/>
    <property type="match status" value="1"/>
</dbReference>
<dbReference type="PANTHER" id="PTHR46844">
    <property type="entry name" value="SLR5058 PROTEIN"/>
    <property type="match status" value="1"/>
</dbReference>
<dbReference type="Gene3D" id="3.80.10.10">
    <property type="entry name" value="Ribonuclease Inhibitor"/>
    <property type="match status" value="2"/>
</dbReference>
<dbReference type="InterPro" id="IPR007111">
    <property type="entry name" value="NACHT_NTPase"/>
</dbReference>